<evidence type="ECO:0000256" key="8">
    <source>
        <dbReference type="ARBA" id="ARBA00023033"/>
    </source>
</evidence>
<comment type="similarity">
    <text evidence="3 10">Belongs to the cytochrome P450 family.</text>
</comment>
<dbReference type="KEGG" id="more:E1B28_013559"/>
<keyword evidence="5 9" id="KW-0479">Metal-binding</keyword>
<dbReference type="GO" id="GO:0020037">
    <property type="term" value="F:heme binding"/>
    <property type="evidence" value="ECO:0007669"/>
    <property type="project" value="InterPro"/>
</dbReference>
<dbReference type="RefSeq" id="XP_043004081.1">
    <property type="nucleotide sequence ID" value="XM_043158726.1"/>
</dbReference>
<name>A0A9P7RQT6_9AGAR</name>
<evidence type="ECO:0000256" key="6">
    <source>
        <dbReference type="ARBA" id="ARBA00023002"/>
    </source>
</evidence>
<evidence type="ECO:0000313" key="12">
    <source>
        <dbReference type="Proteomes" id="UP001049176"/>
    </source>
</evidence>
<proteinExistence type="inferred from homology"/>
<dbReference type="Pfam" id="PF00067">
    <property type="entry name" value="p450"/>
    <property type="match status" value="1"/>
</dbReference>
<evidence type="ECO:0000256" key="4">
    <source>
        <dbReference type="ARBA" id="ARBA00022617"/>
    </source>
</evidence>
<reference evidence="11" key="1">
    <citation type="journal article" date="2021" name="Genome Biol. Evol.">
        <title>The assembled and annotated genome of the fairy-ring fungus Marasmius oreades.</title>
        <authorList>
            <person name="Hiltunen M."/>
            <person name="Ament-Velasquez S.L."/>
            <person name="Johannesson H."/>
        </authorList>
    </citation>
    <scope>NUCLEOTIDE SEQUENCE</scope>
    <source>
        <strain evidence="11">03SP1</strain>
    </source>
</reference>
<dbReference type="Gene3D" id="1.10.630.10">
    <property type="entry name" value="Cytochrome P450"/>
    <property type="match status" value="1"/>
</dbReference>
<dbReference type="InterPro" id="IPR017972">
    <property type="entry name" value="Cyt_P450_CS"/>
</dbReference>
<dbReference type="PRINTS" id="PR00463">
    <property type="entry name" value="EP450I"/>
</dbReference>
<comment type="caution">
    <text evidence="11">The sequence shown here is derived from an EMBL/GenBank/DDBJ whole genome shotgun (WGS) entry which is preliminary data.</text>
</comment>
<dbReference type="Proteomes" id="UP001049176">
    <property type="component" value="Chromosome 9"/>
</dbReference>
<comment type="pathway">
    <text evidence="2">Secondary metabolite biosynthesis.</text>
</comment>
<dbReference type="InterPro" id="IPR001128">
    <property type="entry name" value="Cyt_P450"/>
</dbReference>
<keyword evidence="12" id="KW-1185">Reference proteome</keyword>
<evidence type="ECO:0000256" key="5">
    <source>
        <dbReference type="ARBA" id="ARBA00022723"/>
    </source>
</evidence>
<sequence length="364" mass="40409">MFNATASKKYQTLEAKATRQLLKKLVTNPDEFSDHLRHHAATIILSIAYGIEVLPENDPLVALAEEGVRAIVLAARPGAYLVESFPLLKYVPELLGNEMSTTGVYWAQQGAIWLSLVQTNGIISPSFTSFCFQEFQATHDPAYRESLVRDVAGSIYAAGSDTTVSTLNTFFLAMLVNPEAQAKAQQEIDRVISAGHLPDFPDHDSLPYVAAIVKETLRWQNVLPMGVLHSVDKEDVYKGYRIPANSVIVTNIWAMLHDENVYPEPFSFKPERFLTSEGQLDPDVQDPAQAVFGFGKRNCPGRHMAYSSVWSVISSVLTVFTISKALNPDGTVNEPTYEYVSALVCHPAPFKCLIKPRWRDSSEI</sequence>
<feature type="binding site" description="axial binding residue" evidence="9">
    <location>
        <position position="299"/>
    </location>
    <ligand>
        <name>heme</name>
        <dbReference type="ChEBI" id="CHEBI:30413"/>
    </ligand>
    <ligandPart>
        <name>Fe</name>
        <dbReference type="ChEBI" id="CHEBI:18248"/>
    </ligandPart>
</feature>
<organism evidence="11 12">
    <name type="scientific">Marasmius oreades</name>
    <name type="common">fairy-ring Marasmius</name>
    <dbReference type="NCBI Taxonomy" id="181124"/>
    <lineage>
        <taxon>Eukaryota</taxon>
        <taxon>Fungi</taxon>
        <taxon>Dikarya</taxon>
        <taxon>Basidiomycota</taxon>
        <taxon>Agaricomycotina</taxon>
        <taxon>Agaricomycetes</taxon>
        <taxon>Agaricomycetidae</taxon>
        <taxon>Agaricales</taxon>
        <taxon>Marasmiineae</taxon>
        <taxon>Marasmiaceae</taxon>
        <taxon>Marasmius</taxon>
    </lineage>
</organism>
<accession>A0A9P7RQT6</accession>
<evidence type="ECO:0000256" key="9">
    <source>
        <dbReference type="PIRSR" id="PIRSR602401-1"/>
    </source>
</evidence>
<evidence type="ECO:0000256" key="2">
    <source>
        <dbReference type="ARBA" id="ARBA00005179"/>
    </source>
</evidence>
<protein>
    <recommendedName>
        <fullName evidence="13">Cytochrome P450</fullName>
    </recommendedName>
</protein>
<keyword evidence="4 9" id="KW-0349">Heme</keyword>
<dbReference type="SUPFAM" id="SSF48264">
    <property type="entry name" value="Cytochrome P450"/>
    <property type="match status" value="1"/>
</dbReference>
<keyword evidence="6 10" id="KW-0560">Oxidoreductase</keyword>
<keyword evidence="8 10" id="KW-0503">Monooxygenase</keyword>
<dbReference type="InterPro" id="IPR002401">
    <property type="entry name" value="Cyt_P450_E_grp-I"/>
</dbReference>
<dbReference type="AlphaFoldDB" id="A0A9P7RQT6"/>
<evidence type="ECO:0000256" key="1">
    <source>
        <dbReference type="ARBA" id="ARBA00001971"/>
    </source>
</evidence>
<dbReference type="GO" id="GO:0004497">
    <property type="term" value="F:monooxygenase activity"/>
    <property type="evidence" value="ECO:0007669"/>
    <property type="project" value="UniProtKB-KW"/>
</dbReference>
<dbReference type="InterPro" id="IPR050364">
    <property type="entry name" value="Cytochrome_P450_fung"/>
</dbReference>
<dbReference type="PRINTS" id="PR00385">
    <property type="entry name" value="P450"/>
</dbReference>
<dbReference type="PANTHER" id="PTHR46300">
    <property type="entry name" value="P450, PUTATIVE (EUROFUNG)-RELATED-RELATED"/>
    <property type="match status" value="1"/>
</dbReference>
<keyword evidence="7 9" id="KW-0408">Iron</keyword>
<dbReference type="PANTHER" id="PTHR46300:SF7">
    <property type="entry name" value="P450, PUTATIVE (EUROFUNG)-RELATED"/>
    <property type="match status" value="1"/>
</dbReference>
<dbReference type="InterPro" id="IPR036396">
    <property type="entry name" value="Cyt_P450_sf"/>
</dbReference>
<evidence type="ECO:0000256" key="10">
    <source>
        <dbReference type="RuleBase" id="RU000461"/>
    </source>
</evidence>
<evidence type="ECO:0000313" key="11">
    <source>
        <dbReference type="EMBL" id="KAG7087610.1"/>
    </source>
</evidence>
<evidence type="ECO:0008006" key="13">
    <source>
        <dbReference type="Google" id="ProtNLM"/>
    </source>
</evidence>
<evidence type="ECO:0000256" key="7">
    <source>
        <dbReference type="ARBA" id="ARBA00023004"/>
    </source>
</evidence>
<comment type="cofactor">
    <cofactor evidence="1 9">
        <name>heme</name>
        <dbReference type="ChEBI" id="CHEBI:30413"/>
    </cofactor>
</comment>
<dbReference type="CDD" id="cd11065">
    <property type="entry name" value="CYP64-like"/>
    <property type="match status" value="1"/>
</dbReference>
<dbReference type="GeneID" id="66082634"/>
<dbReference type="EMBL" id="CM032189">
    <property type="protein sequence ID" value="KAG7087610.1"/>
    <property type="molecule type" value="Genomic_DNA"/>
</dbReference>
<dbReference type="OrthoDB" id="3934656at2759"/>
<evidence type="ECO:0000256" key="3">
    <source>
        <dbReference type="ARBA" id="ARBA00010617"/>
    </source>
</evidence>
<dbReference type="GO" id="GO:0005506">
    <property type="term" value="F:iron ion binding"/>
    <property type="evidence" value="ECO:0007669"/>
    <property type="project" value="InterPro"/>
</dbReference>
<dbReference type="PROSITE" id="PS00086">
    <property type="entry name" value="CYTOCHROME_P450"/>
    <property type="match status" value="1"/>
</dbReference>
<dbReference type="GO" id="GO:0016705">
    <property type="term" value="F:oxidoreductase activity, acting on paired donors, with incorporation or reduction of molecular oxygen"/>
    <property type="evidence" value="ECO:0007669"/>
    <property type="project" value="InterPro"/>
</dbReference>
<gene>
    <name evidence="11" type="ORF">E1B28_013559</name>
</gene>